<comment type="caution">
    <text evidence="1">The sequence shown here is derived from an EMBL/GenBank/DDBJ whole genome shotgun (WGS) entry which is preliminary data.</text>
</comment>
<reference evidence="2" key="1">
    <citation type="journal article" date="2022" name="Nat. Commun.">
        <title>Chromosome evolution and the genetic basis of agronomically important traits in greater yam.</title>
        <authorList>
            <person name="Bredeson J.V."/>
            <person name="Lyons J.B."/>
            <person name="Oniyinde I.O."/>
            <person name="Okereke N.R."/>
            <person name="Kolade O."/>
            <person name="Nnabue I."/>
            <person name="Nwadili C.O."/>
            <person name="Hribova E."/>
            <person name="Parker M."/>
            <person name="Nwogha J."/>
            <person name="Shu S."/>
            <person name="Carlson J."/>
            <person name="Kariba R."/>
            <person name="Muthemba S."/>
            <person name="Knop K."/>
            <person name="Barton G.J."/>
            <person name="Sherwood A.V."/>
            <person name="Lopez-Montes A."/>
            <person name="Asiedu R."/>
            <person name="Jamnadass R."/>
            <person name="Muchugi A."/>
            <person name="Goodstein D."/>
            <person name="Egesi C.N."/>
            <person name="Featherston J."/>
            <person name="Asfaw A."/>
            <person name="Simpson G.G."/>
            <person name="Dolezel J."/>
            <person name="Hendre P.S."/>
            <person name="Van Deynze A."/>
            <person name="Kumar P.L."/>
            <person name="Obidiegwu J.E."/>
            <person name="Bhattacharjee R."/>
            <person name="Rokhsar D.S."/>
        </authorList>
    </citation>
    <scope>NUCLEOTIDE SEQUENCE [LARGE SCALE GENOMIC DNA]</scope>
    <source>
        <strain evidence="2">cv. TDa95/00328</strain>
    </source>
</reference>
<organism evidence="1 2">
    <name type="scientific">Dioscorea alata</name>
    <name type="common">Purple yam</name>
    <dbReference type="NCBI Taxonomy" id="55571"/>
    <lineage>
        <taxon>Eukaryota</taxon>
        <taxon>Viridiplantae</taxon>
        <taxon>Streptophyta</taxon>
        <taxon>Embryophyta</taxon>
        <taxon>Tracheophyta</taxon>
        <taxon>Spermatophyta</taxon>
        <taxon>Magnoliopsida</taxon>
        <taxon>Liliopsida</taxon>
        <taxon>Dioscoreales</taxon>
        <taxon>Dioscoreaceae</taxon>
        <taxon>Dioscorea</taxon>
    </lineage>
</organism>
<protein>
    <submittedName>
        <fullName evidence="1">Uncharacterized protein</fullName>
    </submittedName>
</protein>
<proteinExistence type="predicted"/>
<name>A0ACB7W7F0_DIOAL</name>
<gene>
    <name evidence="1" type="ORF">IHE45_05G193700</name>
</gene>
<dbReference type="Proteomes" id="UP000827976">
    <property type="component" value="Chromosome 5"/>
</dbReference>
<evidence type="ECO:0000313" key="2">
    <source>
        <dbReference type="Proteomes" id="UP000827976"/>
    </source>
</evidence>
<sequence length="398" mass="44140">MASLTLASPCITSTIFNSETSSNNGRDDSFSSYLNLIRESFAKDQTDNSGDTPATMRISIGKTQGEDGELDIFRAEKYFSGVMDGESTNMGKSPVISSYKKEGKMMSLKSISMTESTCSEASANSRNTLLRDHRRKLSSSSSSNGRRRRRLLRVFGRCSCSGKDATRVEEDINGNKKQEFFVERSSFATKIEDALTFMTLNSQMGAARMTIQKETFGSPFIEKSVMVSTLRKSLTLLTPPLVTKQQQQQQQQQQQDDDDDDDDDDLLSETSSDLFEIDSLSINGSSLFRPETGYEPSEASIDWSVTTASAGNDERPRLDIHEGKRPSKSGKHSMLLGCASEKAVNVTSTENYSKKPERPLSSVSNNYEQMRSLPPLLRYHASQAVQSRHSLDFTRGGL</sequence>
<evidence type="ECO:0000313" key="1">
    <source>
        <dbReference type="EMBL" id="KAH7683599.1"/>
    </source>
</evidence>
<dbReference type="EMBL" id="CM037015">
    <property type="protein sequence ID" value="KAH7683599.1"/>
    <property type="molecule type" value="Genomic_DNA"/>
</dbReference>
<accession>A0ACB7W7F0</accession>
<keyword evidence="2" id="KW-1185">Reference proteome</keyword>